<accession>A0A192D237</accession>
<sequence>MTARRTVQIVWIAALAALAILTILLQLDYMARRSPALAPAVPQFLRSQAQVPITKSALKANDTARALAEARLLVQRRPLPAENLSLLAIAQAKADQAPAAARTIQLAGQRGWREPLAQEAVLRLALEVGNQPEAARRYAALFLRESTPDPLLEELGRSVLGGSGKVGRDTLTEIVVGGERWHTIFLRRGPKVMPPAAFAAIAAESLRRGSAFDCGALAQSIKLLTQRDAGADAGAALASAAAARCPKLNRAAS</sequence>
<dbReference type="EMBL" id="CP016033">
    <property type="protein sequence ID" value="ANK12051.1"/>
    <property type="molecule type" value="Genomic_DNA"/>
</dbReference>
<name>A0A192D237_9SPHN</name>
<protein>
    <submittedName>
        <fullName evidence="2">Uncharacterized protein</fullName>
    </submittedName>
</protein>
<feature type="transmembrane region" description="Helical" evidence="1">
    <location>
        <begin position="6"/>
        <end position="25"/>
    </location>
</feature>
<dbReference type="RefSeq" id="WP_068349618.1">
    <property type="nucleotide sequence ID" value="NZ_CP016033.1"/>
</dbReference>
<keyword evidence="1" id="KW-1133">Transmembrane helix</keyword>
<evidence type="ECO:0000313" key="3">
    <source>
        <dbReference type="Proteomes" id="UP000078263"/>
    </source>
</evidence>
<proteinExistence type="predicted"/>
<dbReference type="Proteomes" id="UP000078263">
    <property type="component" value="Chromosome"/>
</dbReference>
<dbReference type="KEGG" id="pns:A9D12_02885"/>
<dbReference type="AlphaFoldDB" id="A0A192D237"/>
<evidence type="ECO:0000313" key="2">
    <source>
        <dbReference type="EMBL" id="ANK12051.1"/>
    </source>
</evidence>
<dbReference type="OrthoDB" id="7505978at2"/>
<reference evidence="2 3" key="1">
    <citation type="submission" date="2016-05" db="EMBL/GenBank/DDBJ databases">
        <title>Compelete Genome Sequence of Bacteriochlorophyll-Synthesizing Bacterium Porphyrobacter neustonensis DSM 9434.</title>
        <authorList>
            <person name="Shi X.-L."/>
            <person name="Wu Y.-H."/>
            <person name="Cheng H."/>
            <person name="Xu L."/>
            <person name="Zhang X.-Q."/>
            <person name="Wang C.-S."/>
            <person name="Xu X.-W."/>
        </authorList>
    </citation>
    <scope>NUCLEOTIDE SEQUENCE [LARGE SCALE GENOMIC DNA]</scope>
    <source>
        <strain evidence="2 3">DSM 9434</strain>
    </source>
</reference>
<organism evidence="2 3">
    <name type="scientific">Erythrobacter neustonensis</name>
    <dbReference type="NCBI Taxonomy" id="1112"/>
    <lineage>
        <taxon>Bacteria</taxon>
        <taxon>Pseudomonadati</taxon>
        <taxon>Pseudomonadota</taxon>
        <taxon>Alphaproteobacteria</taxon>
        <taxon>Sphingomonadales</taxon>
        <taxon>Erythrobacteraceae</taxon>
        <taxon>Erythrobacter/Porphyrobacter group</taxon>
        <taxon>Erythrobacter</taxon>
    </lineage>
</organism>
<dbReference type="STRING" id="1112.A9D12_02885"/>
<keyword evidence="3" id="KW-1185">Reference proteome</keyword>
<gene>
    <name evidence="2" type="ORF">A9D12_02885</name>
</gene>
<evidence type="ECO:0000256" key="1">
    <source>
        <dbReference type="SAM" id="Phobius"/>
    </source>
</evidence>
<keyword evidence="1" id="KW-0812">Transmembrane</keyword>
<keyword evidence="1" id="KW-0472">Membrane</keyword>